<sequence>MVVYKTELHLKNDSGNTKAIPCALLYCFGSLSYCVFPNLFQLAVFQYCPYSNYQTYVRLSALLFCFGGLCIQCCVPCNQRIKIRKQFGIEPDLFEDCFFSMFCLPCVLCQNYAEVKPDKKKNPVEKTTLNTDFDSLLL</sequence>
<keyword evidence="2" id="KW-0472">Membrane</keyword>
<organism evidence="3">
    <name type="scientific">Oikopleura dioica</name>
    <name type="common">Tunicate</name>
    <dbReference type="NCBI Taxonomy" id="34765"/>
    <lineage>
        <taxon>Eukaryota</taxon>
        <taxon>Metazoa</taxon>
        <taxon>Chordata</taxon>
        <taxon>Tunicata</taxon>
        <taxon>Appendicularia</taxon>
        <taxon>Copelata</taxon>
        <taxon>Oikopleuridae</taxon>
        <taxon>Oikopleura</taxon>
    </lineage>
</organism>
<keyword evidence="2" id="KW-1133">Transmembrane helix</keyword>
<proteinExistence type="inferred from homology"/>
<reference evidence="3" key="1">
    <citation type="journal article" date="2010" name="Science">
        <title>Plasticity of animal genome architecture unmasked by rapid evolution of a pelagic tunicate.</title>
        <authorList>
            <person name="Denoeud F."/>
            <person name="Henriet S."/>
            <person name="Mungpakdee S."/>
            <person name="Aury J.M."/>
            <person name="Da Silva C."/>
            <person name="Brinkmann H."/>
            <person name="Mikhaleva J."/>
            <person name="Olsen L.C."/>
            <person name="Jubin C."/>
            <person name="Canestro C."/>
            <person name="Bouquet J.M."/>
            <person name="Danks G."/>
            <person name="Poulain J."/>
            <person name="Campsteijn C."/>
            <person name="Adamski M."/>
            <person name="Cross I."/>
            <person name="Yadetie F."/>
            <person name="Muffato M."/>
            <person name="Louis A."/>
            <person name="Butcher S."/>
            <person name="Tsagkogeorga G."/>
            <person name="Konrad A."/>
            <person name="Singh S."/>
            <person name="Jensen M.F."/>
            <person name="Cong E.H."/>
            <person name="Eikeseth-Otteraa H."/>
            <person name="Noel B."/>
            <person name="Anthouard V."/>
            <person name="Porcel B.M."/>
            <person name="Kachouri-Lafond R."/>
            <person name="Nishino A."/>
            <person name="Ugolini M."/>
            <person name="Chourrout P."/>
            <person name="Nishida H."/>
            <person name="Aasland R."/>
            <person name="Huzurbazar S."/>
            <person name="Westhof E."/>
            <person name="Delsuc F."/>
            <person name="Lehrach H."/>
            <person name="Reinhardt R."/>
            <person name="Weissenbach J."/>
            <person name="Roy S.W."/>
            <person name="Artiguenave F."/>
            <person name="Postlethwait J.H."/>
            <person name="Manak J.R."/>
            <person name="Thompson E.M."/>
            <person name="Jaillon O."/>
            <person name="Du Pasquier L."/>
            <person name="Boudinot P."/>
            <person name="Liberles D.A."/>
            <person name="Volff J.N."/>
            <person name="Philippe H."/>
            <person name="Lenhard B."/>
            <person name="Roest Crollius H."/>
            <person name="Wincker P."/>
            <person name="Chourrout D."/>
        </authorList>
    </citation>
    <scope>NUCLEOTIDE SEQUENCE [LARGE SCALE GENOMIC DNA]</scope>
</reference>
<dbReference type="EMBL" id="FN654395">
    <property type="protein sequence ID" value="CBY33093.1"/>
    <property type="molecule type" value="Genomic_DNA"/>
</dbReference>
<dbReference type="Proteomes" id="UP000011014">
    <property type="component" value="Unassembled WGS sequence"/>
</dbReference>
<keyword evidence="2" id="KW-0812">Transmembrane</keyword>
<dbReference type="AlphaFoldDB" id="E4YC26"/>
<dbReference type="NCBIfam" id="TIGR01571">
    <property type="entry name" value="A_thal_Cys_rich"/>
    <property type="match status" value="1"/>
</dbReference>
<evidence type="ECO:0000313" key="3">
    <source>
        <dbReference type="EMBL" id="CBY33093.1"/>
    </source>
</evidence>
<feature type="transmembrane region" description="Helical" evidence="2">
    <location>
        <begin position="20"/>
        <end position="44"/>
    </location>
</feature>
<dbReference type="Pfam" id="PF04749">
    <property type="entry name" value="PLAC8"/>
    <property type="match status" value="1"/>
</dbReference>
<accession>E4YC26</accession>
<gene>
    <name evidence="3" type="ORF">GSOID_T00020987001</name>
</gene>
<comment type="similarity">
    <text evidence="1">Belongs to the cornifelin family.</text>
</comment>
<evidence type="ECO:0000256" key="1">
    <source>
        <dbReference type="ARBA" id="ARBA00009024"/>
    </source>
</evidence>
<name>E4YC26_OIKDI</name>
<dbReference type="InterPro" id="IPR006461">
    <property type="entry name" value="PLAC_motif_containing"/>
</dbReference>
<protein>
    <submittedName>
        <fullName evidence="3">Uncharacterized protein</fullName>
    </submittedName>
</protein>
<feature type="transmembrane region" description="Helical" evidence="2">
    <location>
        <begin position="56"/>
        <end position="75"/>
    </location>
</feature>
<evidence type="ECO:0000256" key="2">
    <source>
        <dbReference type="SAM" id="Phobius"/>
    </source>
</evidence>